<dbReference type="AlphaFoldDB" id="A0A4D8PSW0"/>
<evidence type="ECO:0000256" key="1">
    <source>
        <dbReference type="SAM" id="MobiDB-lite"/>
    </source>
</evidence>
<reference evidence="2 3" key="1">
    <citation type="submission" date="2018-09" db="EMBL/GenBank/DDBJ databases">
        <title>Whole genome based analysis of evolution and adaptive divergence in Indian and Brazilian strains of Azospirillum brasilense.</title>
        <authorList>
            <person name="Singh C."/>
            <person name="Tripathi A.K."/>
        </authorList>
    </citation>
    <scope>NUCLEOTIDE SEQUENCE [LARGE SCALE GENOMIC DNA]</scope>
    <source>
        <strain evidence="2 3">MTCC4036</strain>
    </source>
</reference>
<name>A0A4D8PSW0_AZOBR</name>
<organism evidence="2 3">
    <name type="scientific">Azospirillum brasilense</name>
    <dbReference type="NCBI Taxonomy" id="192"/>
    <lineage>
        <taxon>Bacteria</taxon>
        <taxon>Pseudomonadati</taxon>
        <taxon>Pseudomonadota</taxon>
        <taxon>Alphaproteobacteria</taxon>
        <taxon>Rhodospirillales</taxon>
        <taxon>Azospirillaceae</taxon>
        <taxon>Azospirillum</taxon>
    </lineage>
</organism>
<accession>A0A4D8PSW0</accession>
<evidence type="ECO:0000313" key="3">
    <source>
        <dbReference type="Proteomes" id="UP000298596"/>
    </source>
</evidence>
<dbReference type="EMBL" id="CP032330">
    <property type="protein sequence ID" value="QCO00957.1"/>
    <property type="molecule type" value="Genomic_DNA"/>
</dbReference>
<proteinExistence type="predicted"/>
<protein>
    <submittedName>
        <fullName evidence="2">Uncharacterized protein</fullName>
    </submittedName>
</protein>
<feature type="region of interest" description="Disordered" evidence="1">
    <location>
        <begin position="197"/>
        <end position="232"/>
    </location>
</feature>
<gene>
    <name evidence="2" type="ORF">D3867_02135</name>
</gene>
<evidence type="ECO:0000313" key="2">
    <source>
        <dbReference type="EMBL" id="QCO00957.1"/>
    </source>
</evidence>
<dbReference type="Proteomes" id="UP000298596">
    <property type="component" value="Chromosome"/>
</dbReference>
<sequence length="232" mass="25099">MRVNAEADARQRLDMAKWVAETDAQMAAARRLADAEAKGGEAVAEANVQNKIAEELARQRIGTGTKEAGVIAAKIRALEGENRARRAAAEQRSADDDLSYARTELALMGQTEQARERALVSLRNQQQAARLAGEIGVEAAQRWLATQEQIADTHALKAYADAVRQTADTIATDWAETLFDAMTMRKSTSSRSIRAWPAFARSPARTGTAAPPKRGSFPTSTPPESVIGRTLP</sequence>